<dbReference type="NCBIfam" id="NF008271">
    <property type="entry name" value="PRK11045.1"/>
    <property type="match status" value="1"/>
</dbReference>
<comment type="subcellular location">
    <subcellularLocation>
        <location evidence="1">Cell outer membrane</location>
    </subcellularLocation>
</comment>
<dbReference type="Proteomes" id="UP000269208">
    <property type="component" value="Chromosome"/>
</dbReference>
<evidence type="ECO:0000256" key="3">
    <source>
        <dbReference type="ARBA" id="ARBA00022679"/>
    </source>
</evidence>
<keyword evidence="6" id="KW-0998">Cell outer membrane</keyword>
<keyword evidence="3 9" id="KW-0808">Transferase</keyword>
<dbReference type="GO" id="GO:0016746">
    <property type="term" value="F:acyltransferase activity"/>
    <property type="evidence" value="ECO:0007669"/>
    <property type="project" value="UniProtKB-KW"/>
</dbReference>
<dbReference type="SUPFAM" id="SSF56925">
    <property type="entry name" value="OMPA-like"/>
    <property type="match status" value="1"/>
</dbReference>
<evidence type="ECO:0000313" key="9">
    <source>
        <dbReference type="EMBL" id="VEB62189.1"/>
    </source>
</evidence>
<dbReference type="EC" id="2.3.1.-" evidence="9"/>
<dbReference type="AlphaFoldDB" id="A0A3S4I6Q3"/>
<dbReference type="EMBL" id="LR134190">
    <property type="protein sequence ID" value="VEB62189.1"/>
    <property type="molecule type" value="Genomic_DNA"/>
</dbReference>
<proteinExistence type="inferred from homology"/>
<evidence type="ECO:0000256" key="2">
    <source>
        <dbReference type="ARBA" id="ARBA00006368"/>
    </source>
</evidence>
<dbReference type="InterPro" id="IPR011250">
    <property type="entry name" value="OMP/PagP_B-barrel"/>
</dbReference>
<evidence type="ECO:0000256" key="8">
    <source>
        <dbReference type="SAM" id="SignalP"/>
    </source>
</evidence>
<organism evidence="9 10">
    <name type="scientific">Salmonella enterica I</name>
    <dbReference type="NCBI Taxonomy" id="59201"/>
    <lineage>
        <taxon>Bacteria</taxon>
        <taxon>Pseudomonadati</taxon>
        <taxon>Pseudomonadota</taxon>
        <taxon>Gammaproteobacteria</taxon>
        <taxon>Enterobacterales</taxon>
        <taxon>Enterobacteriaceae</taxon>
        <taxon>Salmonella</taxon>
    </lineage>
</organism>
<evidence type="ECO:0000256" key="1">
    <source>
        <dbReference type="ARBA" id="ARBA00004442"/>
    </source>
</evidence>
<dbReference type="InterPro" id="IPR009746">
    <property type="entry name" value="LipidA_acyl_PagP"/>
</dbReference>
<keyword evidence="5" id="KW-0472">Membrane</keyword>
<feature type="signal peptide" evidence="8">
    <location>
        <begin position="1"/>
        <end position="29"/>
    </location>
</feature>
<dbReference type="Gene3D" id="2.40.160.20">
    <property type="match status" value="1"/>
</dbReference>
<dbReference type="GO" id="GO:0009279">
    <property type="term" value="C:cell outer membrane"/>
    <property type="evidence" value="ECO:0007669"/>
    <property type="project" value="UniProtKB-SubCell"/>
</dbReference>
<protein>
    <submittedName>
        <fullName evidence="9">Phospholipid:lipid A palmitoyltransferase</fullName>
        <ecNumber evidence="9">2.3.1.-</ecNumber>
    </submittedName>
</protein>
<keyword evidence="7 9" id="KW-0012">Acyltransferase</keyword>
<comment type="similarity">
    <text evidence="2">Belongs to the lipid A palmitoyltransferase family.</text>
</comment>
<feature type="chain" id="PRO_5018782177" evidence="8">
    <location>
        <begin position="30"/>
        <end position="169"/>
    </location>
</feature>
<name>A0A3S4I6Q3_SALET</name>
<evidence type="ECO:0000256" key="7">
    <source>
        <dbReference type="ARBA" id="ARBA00023315"/>
    </source>
</evidence>
<dbReference type="Pfam" id="PF07017">
    <property type="entry name" value="PagP"/>
    <property type="match status" value="1"/>
</dbReference>
<gene>
    <name evidence="9" type="primary">pagP</name>
    <name evidence="9" type="ORF">NCTC6754_07580</name>
</gene>
<sequence>MYVAMIIRKYFLIIALLLMPWLAIPSVSAADKGWFNTFTDNVAETWRQPEHYDLYVPAITWHARFAYDKEKTDRYNERPWGVGFGQSRWDDKGNWHGLYMMAFKDSFNKWEPIGGYGWEKTWRPLEDDNFSPWTGLYRRRYRARQLELYSHPCAVAFSVDRLWSRYLFR</sequence>
<evidence type="ECO:0000256" key="5">
    <source>
        <dbReference type="ARBA" id="ARBA00023136"/>
    </source>
</evidence>
<evidence type="ECO:0000256" key="6">
    <source>
        <dbReference type="ARBA" id="ARBA00023237"/>
    </source>
</evidence>
<accession>A0A3S4I6Q3</accession>
<evidence type="ECO:0000313" key="10">
    <source>
        <dbReference type="Proteomes" id="UP000269208"/>
    </source>
</evidence>
<keyword evidence="4 8" id="KW-0732">Signal</keyword>
<reference evidence="9 10" key="1">
    <citation type="submission" date="2018-12" db="EMBL/GenBank/DDBJ databases">
        <authorList>
            <consortium name="Pathogen Informatics"/>
        </authorList>
    </citation>
    <scope>NUCLEOTIDE SEQUENCE [LARGE SCALE GENOMIC DNA]</scope>
    <source>
        <strain evidence="9 10">NCTC6754</strain>
    </source>
</reference>
<evidence type="ECO:0000256" key="4">
    <source>
        <dbReference type="ARBA" id="ARBA00022729"/>
    </source>
</evidence>